<dbReference type="SMART" id="SM00382">
    <property type="entry name" value="AAA"/>
    <property type="match status" value="1"/>
</dbReference>
<feature type="domain" description="FtsK" evidence="5">
    <location>
        <begin position="42"/>
        <end position="234"/>
    </location>
</feature>
<proteinExistence type="predicted"/>
<evidence type="ECO:0000313" key="6">
    <source>
        <dbReference type="EMBL" id="MFD0787686.1"/>
    </source>
</evidence>
<organism evidence="6 7">
    <name type="scientific">Micromonospora azadirachtae</name>
    <dbReference type="NCBI Taxonomy" id="1970735"/>
    <lineage>
        <taxon>Bacteria</taxon>
        <taxon>Bacillati</taxon>
        <taxon>Actinomycetota</taxon>
        <taxon>Actinomycetes</taxon>
        <taxon>Micromonosporales</taxon>
        <taxon>Micromonosporaceae</taxon>
        <taxon>Micromonospora</taxon>
    </lineage>
</organism>
<keyword evidence="2 4" id="KW-0547">Nucleotide-binding</keyword>
<dbReference type="PRINTS" id="PR00326">
    <property type="entry name" value="GTP1OBG"/>
</dbReference>
<sequence>TLDQLLPTLAPDPERGLTAVEWPGNGMLVAPVGFVDKPFEQVRDLLLVDLSANGGHVGIAGGPRSGKSTLLRTLISSLALTHSPREVQFYCLDFGGGGLGALADLPHVGSVAGRLDTDRVSRTVAEVTGLIVDRERRFGELGVDGMASYRKLRAQGQVTDDPHGDVFLVVDGWFTLRQDFETLEGAVRQIAAQGLNFGVHLVLTASRWSEVHHAMRDQIGTRLELRLGDPVDSTIDLRLAATVPRLPGRGLTPEKLHF</sequence>
<keyword evidence="3 4" id="KW-0067">ATP-binding</keyword>
<name>A0ABW3AAS3_9ACTN</name>
<dbReference type="InterPro" id="IPR050206">
    <property type="entry name" value="FtsK/SpoIIIE/SftA"/>
</dbReference>
<gene>
    <name evidence="6" type="primary">eccCb</name>
    <name evidence="6" type="ORF">ACFQZ8_27595</name>
</gene>
<comment type="caution">
    <text evidence="6">The sequence shown here is derived from an EMBL/GenBank/DDBJ whole genome shotgun (WGS) entry which is preliminary data.</text>
</comment>
<evidence type="ECO:0000259" key="5">
    <source>
        <dbReference type="PROSITE" id="PS50901"/>
    </source>
</evidence>
<feature type="binding site" evidence="4">
    <location>
        <begin position="61"/>
        <end position="68"/>
    </location>
    <ligand>
        <name>ATP</name>
        <dbReference type="ChEBI" id="CHEBI:30616"/>
    </ligand>
</feature>
<protein>
    <submittedName>
        <fullName evidence="6">Type VII secretion protein EccCb</fullName>
    </submittedName>
</protein>
<dbReference type="InterPro" id="IPR003593">
    <property type="entry name" value="AAA+_ATPase"/>
</dbReference>
<keyword evidence="1" id="KW-0677">Repeat</keyword>
<dbReference type="Gene3D" id="3.40.50.300">
    <property type="entry name" value="P-loop containing nucleotide triphosphate hydrolases"/>
    <property type="match status" value="1"/>
</dbReference>
<evidence type="ECO:0000313" key="7">
    <source>
        <dbReference type="Proteomes" id="UP001597053"/>
    </source>
</evidence>
<dbReference type="NCBIfam" id="TIGR03925">
    <property type="entry name" value="T7SS_EccC_b"/>
    <property type="match status" value="1"/>
</dbReference>
<dbReference type="Proteomes" id="UP001597053">
    <property type="component" value="Unassembled WGS sequence"/>
</dbReference>
<dbReference type="InterPro" id="IPR006073">
    <property type="entry name" value="GTP-bd"/>
</dbReference>
<reference evidence="7" key="1">
    <citation type="journal article" date="2019" name="Int. J. Syst. Evol. Microbiol.">
        <title>The Global Catalogue of Microorganisms (GCM) 10K type strain sequencing project: providing services to taxonomists for standard genome sequencing and annotation.</title>
        <authorList>
            <consortium name="The Broad Institute Genomics Platform"/>
            <consortium name="The Broad Institute Genome Sequencing Center for Infectious Disease"/>
            <person name="Wu L."/>
            <person name="Ma J."/>
        </authorList>
    </citation>
    <scope>NUCLEOTIDE SEQUENCE [LARGE SCALE GENOMIC DNA]</scope>
    <source>
        <strain evidence="7">JCM 32148</strain>
    </source>
</reference>
<evidence type="ECO:0000256" key="4">
    <source>
        <dbReference type="PROSITE-ProRule" id="PRU00289"/>
    </source>
</evidence>
<evidence type="ECO:0000256" key="1">
    <source>
        <dbReference type="ARBA" id="ARBA00022737"/>
    </source>
</evidence>
<evidence type="ECO:0000256" key="2">
    <source>
        <dbReference type="ARBA" id="ARBA00022741"/>
    </source>
</evidence>
<feature type="non-terminal residue" evidence="6">
    <location>
        <position position="1"/>
    </location>
</feature>
<keyword evidence="7" id="KW-1185">Reference proteome</keyword>
<dbReference type="InterPro" id="IPR002543">
    <property type="entry name" value="FtsK_dom"/>
</dbReference>
<dbReference type="Pfam" id="PF01580">
    <property type="entry name" value="FtsK_SpoIIIE"/>
    <property type="match status" value="1"/>
</dbReference>
<dbReference type="InterPro" id="IPR023837">
    <property type="entry name" value="EccCb-like_Actinobacteria"/>
</dbReference>
<dbReference type="InterPro" id="IPR027417">
    <property type="entry name" value="P-loop_NTPase"/>
</dbReference>
<accession>A0ABW3AAS3</accession>
<dbReference type="PANTHER" id="PTHR22683">
    <property type="entry name" value="SPORULATION PROTEIN RELATED"/>
    <property type="match status" value="1"/>
</dbReference>
<evidence type="ECO:0000256" key="3">
    <source>
        <dbReference type="ARBA" id="ARBA00022840"/>
    </source>
</evidence>
<dbReference type="PROSITE" id="PS50901">
    <property type="entry name" value="FTSK"/>
    <property type="match status" value="1"/>
</dbReference>
<feature type="non-terminal residue" evidence="6">
    <location>
        <position position="258"/>
    </location>
</feature>
<dbReference type="PANTHER" id="PTHR22683:SF1">
    <property type="entry name" value="TYPE VII SECRETION SYSTEM PROTEIN ESSC"/>
    <property type="match status" value="1"/>
</dbReference>
<dbReference type="EMBL" id="JBHTHM010002180">
    <property type="protein sequence ID" value="MFD0787686.1"/>
    <property type="molecule type" value="Genomic_DNA"/>
</dbReference>
<dbReference type="SUPFAM" id="SSF52540">
    <property type="entry name" value="P-loop containing nucleoside triphosphate hydrolases"/>
    <property type="match status" value="1"/>
</dbReference>